<keyword evidence="7" id="KW-1185">Reference proteome</keyword>
<evidence type="ECO:0000256" key="4">
    <source>
        <dbReference type="ARBA" id="ARBA00035264"/>
    </source>
</evidence>
<dbReference type="Proteomes" id="UP000298493">
    <property type="component" value="Unassembled WGS sequence"/>
</dbReference>
<dbReference type="EMBL" id="SNSC02000008">
    <property type="protein sequence ID" value="TID22157.1"/>
    <property type="molecule type" value="Genomic_DNA"/>
</dbReference>
<feature type="region of interest" description="Disordered" evidence="5">
    <location>
        <begin position="19"/>
        <end position="95"/>
    </location>
</feature>
<dbReference type="PANTHER" id="PTHR13479">
    <property type="entry name" value="30S RIBOSOMAL PROTEIN S18"/>
    <property type="match status" value="1"/>
</dbReference>
<dbReference type="InterPro" id="IPR001648">
    <property type="entry name" value="Ribosomal_bS18"/>
</dbReference>
<dbReference type="GO" id="GO:0003735">
    <property type="term" value="F:structural constituent of ribosome"/>
    <property type="evidence" value="ECO:0007669"/>
    <property type="project" value="InterPro"/>
</dbReference>
<dbReference type="SUPFAM" id="SSF46911">
    <property type="entry name" value="Ribosomal protein S18"/>
    <property type="match status" value="1"/>
</dbReference>
<dbReference type="Gene3D" id="4.10.640.10">
    <property type="entry name" value="Ribosomal protein S18"/>
    <property type="match status" value="1"/>
</dbReference>
<evidence type="ECO:0000256" key="1">
    <source>
        <dbReference type="ARBA" id="ARBA00005589"/>
    </source>
</evidence>
<gene>
    <name evidence="6" type="ORF">E6O75_ATG10951</name>
</gene>
<dbReference type="PANTHER" id="PTHR13479:SF40">
    <property type="entry name" value="SMALL RIBOSOMAL SUBUNIT PROTEIN BS18M"/>
    <property type="match status" value="1"/>
</dbReference>
<dbReference type="AlphaFoldDB" id="A0A4Z1P134"/>
<evidence type="ECO:0000313" key="6">
    <source>
        <dbReference type="EMBL" id="TID22157.1"/>
    </source>
</evidence>
<dbReference type="GO" id="GO:0070181">
    <property type="term" value="F:small ribosomal subunit rRNA binding"/>
    <property type="evidence" value="ECO:0007669"/>
    <property type="project" value="TreeGrafter"/>
</dbReference>
<comment type="similarity">
    <text evidence="1">Belongs to the bacterial ribosomal protein bS18 family.</text>
</comment>
<dbReference type="InterPro" id="IPR036870">
    <property type="entry name" value="Ribosomal_bS18_sf"/>
</dbReference>
<keyword evidence="2" id="KW-0689">Ribosomal protein</keyword>
<evidence type="ECO:0000256" key="5">
    <source>
        <dbReference type="SAM" id="MobiDB-lite"/>
    </source>
</evidence>
<organism evidence="6 7">
    <name type="scientific">Venturia nashicola</name>
    <dbReference type="NCBI Taxonomy" id="86259"/>
    <lineage>
        <taxon>Eukaryota</taxon>
        <taxon>Fungi</taxon>
        <taxon>Dikarya</taxon>
        <taxon>Ascomycota</taxon>
        <taxon>Pezizomycotina</taxon>
        <taxon>Dothideomycetes</taxon>
        <taxon>Pleosporomycetidae</taxon>
        <taxon>Venturiales</taxon>
        <taxon>Venturiaceae</taxon>
        <taxon>Venturia</taxon>
    </lineage>
</organism>
<evidence type="ECO:0000256" key="2">
    <source>
        <dbReference type="ARBA" id="ARBA00022980"/>
    </source>
</evidence>
<dbReference type="Pfam" id="PF01084">
    <property type="entry name" value="Ribosomal_S18"/>
    <property type="match status" value="1"/>
</dbReference>
<dbReference type="STRING" id="86259.A0A4Z1P134"/>
<dbReference type="GO" id="GO:0032543">
    <property type="term" value="P:mitochondrial translation"/>
    <property type="evidence" value="ECO:0007669"/>
    <property type="project" value="TreeGrafter"/>
</dbReference>
<feature type="compositionally biased region" description="Polar residues" evidence="5">
    <location>
        <begin position="19"/>
        <end position="30"/>
    </location>
</feature>
<evidence type="ECO:0000256" key="3">
    <source>
        <dbReference type="ARBA" id="ARBA00023274"/>
    </source>
</evidence>
<reference evidence="6 7" key="1">
    <citation type="submission" date="2019-04" db="EMBL/GenBank/DDBJ databases">
        <title>High contiguity whole genome sequence and gene annotation resource for two Venturia nashicola isolates.</title>
        <authorList>
            <person name="Prokchorchik M."/>
            <person name="Won K."/>
            <person name="Lee Y."/>
            <person name="Choi E.D."/>
            <person name="Segonzac C."/>
            <person name="Sohn K.H."/>
        </authorList>
    </citation>
    <scope>NUCLEOTIDE SEQUENCE [LARGE SCALE GENOMIC DNA]</scope>
    <source>
        <strain evidence="6 7">PRI2</strain>
    </source>
</reference>
<name>A0A4Z1P134_9PEZI</name>
<dbReference type="OrthoDB" id="21463at2759"/>
<keyword evidence="3" id="KW-0687">Ribonucleoprotein</keyword>
<proteinExistence type="inferred from homology"/>
<comment type="caution">
    <text evidence="6">The sequence shown here is derived from an EMBL/GenBank/DDBJ whole genome shotgun (WGS) entry which is preliminary data.</text>
</comment>
<protein>
    <recommendedName>
        <fullName evidence="4">Small ribosomal subunit protein bS18m</fullName>
    </recommendedName>
</protein>
<sequence>MNTLMRIPRQTPQCLRQFTSSARTQQSQGVHTGFLDALDPTKQAEAQPPTPNPDKPGSDMSRLLQGTRQDIAKPDVARQRFSAPTGRSSSGSSHVKAMEELARVGGERGVLRQMPRKWKEGDIYAPHDLSIGEAKKWKKILRRPEKDCFDMLGKNPLLFYKNLPLLDQFTSETGRIRAGKETGLRLRNQRRVARAVRRAIGIGLMPSVYRHPELDHDKLKITEYRRQKDVTN</sequence>
<dbReference type="GO" id="GO:0005763">
    <property type="term" value="C:mitochondrial small ribosomal subunit"/>
    <property type="evidence" value="ECO:0007669"/>
    <property type="project" value="TreeGrafter"/>
</dbReference>
<accession>A0A4Z1P134</accession>
<evidence type="ECO:0000313" key="7">
    <source>
        <dbReference type="Proteomes" id="UP000298493"/>
    </source>
</evidence>